<name>A0A543A9N0_9ACTN</name>
<accession>A0A543A9N0</accession>
<proteinExistence type="predicted"/>
<dbReference type="Proteomes" id="UP000320209">
    <property type="component" value="Unassembled WGS sequence"/>
</dbReference>
<evidence type="ECO:0000256" key="1">
    <source>
        <dbReference type="SAM" id="MobiDB-lite"/>
    </source>
</evidence>
<evidence type="ECO:0000256" key="2">
    <source>
        <dbReference type="SAM" id="SignalP"/>
    </source>
</evidence>
<evidence type="ECO:0000313" key="5">
    <source>
        <dbReference type="Proteomes" id="UP000320209"/>
    </source>
</evidence>
<dbReference type="EMBL" id="VFOV01000001">
    <property type="protein sequence ID" value="TQL69318.1"/>
    <property type="molecule type" value="Genomic_DNA"/>
</dbReference>
<dbReference type="RefSeq" id="WP_141781208.1">
    <property type="nucleotide sequence ID" value="NZ_VFOV01000001.1"/>
</dbReference>
<feature type="chain" id="PRO_5022125828" evidence="2">
    <location>
        <begin position="31"/>
        <end position="216"/>
    </location>
</feature>
<feature type="region of interest" description="Disordered" evidence="1">
    <location>
        <begin position="39"/>
        <end position="60"/>
    </location>
</feature>
<dbReference type="OrthoDB" id="3774064at2"/>
<feature type="domain" description="GerMN" evidence="3">
    <location>
        <begin position="89"/>
        <end position="177"/>
    </location>
</feature>
<keyword evidence="5" id="KW-1185">Reference proteome</keyword>
<feature type="compositionally biased region" description="Polar residues" evidence="1">
    <location>
        <begin position="48"/>
        <end position="58"/>
    </location>
</feature>
<gene>
    <name evidence="4" type="ORF">FB381_3223</name>
</gene>
<evidence type="ECO:0000313" key="4">
    <source>
        <dbReference type="EMBL" id="TQL69318.1"/>
    </source>
</evidence>
<evidence type="ECO:0000259" key="3">
    <source>
        <dbReference type="SMART" id="SM00909"/>
    </source>
</evidence>
<protein>
    <submittedName>
        <fullName evidence="4">Sporulation and spore germination protein</fullName>
    </submittedName>
</protein>
<keyword evidence="2" id="KW-0732">Signal</keyword>
<dbReference type="SMART" id="SM00909">
    <property type="entry name" value="Germane"/>
    <property type="match status" value="1"/>
</dbReference>
<dbReference type="Pfam" id="PF10646">
    <property type="entry name" value="Germane"/>
    <property type="match status" value="1"/>
</dbReference>
<dbReference type="InterPro" id="IPR019606">
    <property type="entry name" value="GerMN"/>
</dbReference>
<comment type="caution">
    <text evidence="4">The sequence shown here is derived from an EMBL/GenBank/DDBJ whole genome shotgun (WGS) entry which is preliminary data.</text>
</comment>
<organism evidence="4 5">
    <name type="scientific">Nocardioides albertanoniae</name>
    <dbReference type="NCBI Taxonomy" id="1175486"/>
    <lineage>
        <taxon>Bacteria</taxon>
        <taxon>Bacillati</taxon>
        <taxon>Actinomycetota</taxon>
        <taxon>Actinomycetes</taxon>
        <taxon>Propionibacteriales</taxon>
        <taxon>Nocardioidaceae</taxon>
        <taxon>Nocardioides</taxon>
    </lineage>
</organism>
<reference evidence="4 5" key="1">
    <citation type="submission" date="2019-06" db="EMBL/GenBank/DDBJ databases">
        <title>Sequencing the genomes of 1000 actinobacteria strains.</title>
        <authorList>
            <person name="Klenk H.-P."/>
        </authorList>
    </citation>
    <scope>NUCLEOTIDE SEQUENCE [LARGE SCALE GENOMIC DNA]</scope>
    <source>
        <strain evidence="4 5">DSM 25218</strain>
    </source>
</reference>
<dbReference type="AlphaFoldDB" id="A0A543A9N0"/>
<feature type="region of interest" description="Disordered" evidence="1">
    <location>
        <begin position="174"/>
        <end position="216"/>
    </location>
</feature>
<dbReference type="PROSITE" id="PS51257">
    <property type="entry name" value="PROKAR_LIPOPROTEIN"/>
    <property type="match status" value="1"/>
</dbReference>
<sequence>MRPPPVRTLVLLLALVLGLGGCGAPTGGQAREVEGSQIPYNLLDDPSTGPSRPPSDTVSGPRLYWVDAHDRLVPRAPARYCTKGRGGLTRTILAQLAEGPSQSDLGAGLGTALPPEVWLSLDRLDGRTARLRITNEETVTASRVVLATAQAVLTVTSIPGVDQVEVEFDEEPLQMPLPSGDLASGPLRHSDYAGMLRQTPSEPKSDRAGREVLCPS</sequence>
<feature type="signal peptide" evidence="2">
    <location>
        <begin position="1"/>
        <end position="30"/>
    </location>
</feature>